<dbReference type="AlphaFoldDB" id="A0A1R1J7S9"/>
<dbReference type="InterPro" id="IPR005094">
    <property type="entry name" value="Endonuclease_MobA/VirD2"/>
</dbReference>
<sequence length="661" mass="73846">MIAKHVPMRSVGKSDFAGLVKYITADQAKEHRIGEVRLTNCAAHTVRDAVTEVLATQQANTRAKSDKTYHLLVSFRAGEQLDAATLQAIEARICAGLGFSDHQRVSAVHHDTDNLHVHIAINKIHPTRNTIHEPYYPHRTLAELCDVLERSYGLQHDNHTPRRRGAESRAADMERHSGIESLVGWIKRECLEEIRGARSWAELHHAMRANGLEIRAKGNGLVIEASNGTQIKASTLGRDFSKAKLEGRYGPFESLPMRQADVSSKRQYQKDPIRLRVNTVELYAKYQIAQQRSTTDRAAALAELRRQKEKQIENAKRKGQTRRAAIKLLGGGRLTKKVLYAQASGALKSELEAIYTQHRVECQRLYEQHRRHTWADWLKQEALQGNAEALTALRAREAAQGLKGSTIKAEGQPRPSFVPAIDNITKTGTLIYRAGSTAVRDDGDRLQVSGQAGQEGVQHALRLAVDRYGDRITVAGSAEFKARVIRAAIDMRLPITFDDPSMERLRQQYVTASQSARASRPAVKPVGKEPPPQARNRQRTLSQLDVLSIKGGDQTAGRHPAPPPIASDPARRQVEQAALQAVGRFKAAANRRKVRANGYGDQGKAWQNLPDALRQRIDRFNSQPPERQEIELARMRREVVESRGGELSPLNSATRQKRRSR</sequence>
<evidence type="ECO:0000256" key="1">
    <source>
        <dbReference type="SAM" id="MobiDB-lite"/>
    </source>
</evidence>
<dbReference type="InterPro" id="IPR054462">
    <property type="entry name" value="TraI_M"/>
</dbReference>
<feature type="domain" description="Large polyvalent protein-associated" evidence="3">
    <location>
        <begin position="422"/>
        <end position="508"/>
    </location>
</feature>
<dbReference type="InterPro" id="IPR040677">
    <property type="entry name" value="LPD7"/>
</dbReference>
<accession>A0A1R1J7S9</accession>
<evidence type="ECO:0000313" key="6">
    <source>
        <dbReference type="Proteomes" id="UP000187194"/>
    </source>
</evidence>
<evidence type="ECO:0000259" key="3">
    <source>
        <dbReference type="Pfam" id="PF18821"/>
    </source>
</evidence>
<dbReference type="Pfam" id="PF18821">
    <property type="entry name" value="LPD7"/>
    <property type="match status" value="1"/>
</dbReference>
<evidence type="ECO:0000259" key="4">
    <source>
        <dbReference type="Pfam" id="PF22863"/>
    </source>
</evidence>
<feature type="domain" description="TraI-like middle" evidence="4">
    <location>
        <begin position="167"/>
        <end position="254"/>
    </location>
</feature>
<evidence type="ECO:0000313" key="5">
    <source>
        <dbReference type="EMBL" id="OMG71382.1"/>
    </source>
</evidence>
<proteinExistence type="predicted"/>
<feature type="region of interest" description="Disordered" evidence="1">
    <location>
        <begin position="508"/>
        <end position="537"/>
    </location>
</feature>
<dbReference type="NCBIfam" id="NF041893">
    <property type="entry name" value="TraI_MobP_relax"/>
    <property type="match status" value="1"/>
</dbReference>
<evidence type="ECO:0000259" key="2">
    <source>
        <dbReference type="Pfam" id="PF03432"/>
    </source>
</evidence>
<dbReference type="RefSeq" id="WP_076479658.1">
    <property type="nucleotide sequence ID" value="NZ_MTJZ01000032.1"/>
</dbReference>
<feature type="region of interest" description="Disordered" evidence="1">
    <location>
        <begin position="551"/>
        <end position="572"/>
    </location>
</feature>
<feature type="domain" description="MobA/VirD2-like nuclease" evidence="2">
    <location>
        <begin position="22"/>
        <end position="154"/>
    </location>
</feature>
<protein>
    <submittedName>
        <fullName evidence="5">Conjugal transfer protein TrbI</fullName>
    </submittedName>
</protein>
<name>A0A1R1J7S9_9BURK</name>
<comment type="caution">
    <text evidence="5">The sequence shown here is derived from an EMBL/GenBank/DDBJ whole genome shotgun (WGS) entry which is preliminary data.</text>
</comment>
<dbReference type="Pfam" id="PF22863">
    <property type="entry name" value="TraI_middle"/>
    <property type="match status" value="1"/>
</dbReference>
<feature type="compositionally biased region" description="Polar residues" evidence="1">
    <location>
        <begin position="508"/>
        <end position="517"/>
    </location>
</feature>
<dbReference type="InterPro" id="IPR049751">
    <property type="entry name" value="TraI/MobA_relaxases"/>
</dbReference>
<dbReference type="Pfam" id="PF03432">
    <property type="entry name" value="Relaxase"/>
    <property type="match status" value="1"/>
</dbReference>
<feature type="region of interest" description="Disordered" evidence="1">
    <location>
        <begin position="637"/>
        <end position="661"/>
    </location>
</feature>
<gene>
    <name evidence="5" type="ORF">BW685_21455</name>
</gene>
<dbReference type="Proteomes" id="UP000187194">
    <property type="component" value="Unassembled WGS sequence"/>
</dbReference>
<reference evidence="5 6" key="1">
    <citation type="submission" date="2017-01" db="EMBL/GenBank/DDBJ databases">
        <title>Phylogeographic, genomic and meropenem susceptibility analysis of Burkholderia ubonensis.</title>
        <authorList>
            <person name="Price E.P."/>
            <person name="Sarovich D.S."/>
            <person name="Webb J.R."/>
            <person name="Hall C.M."/>
            <person name="Sahl J.W."/>
            <person name="Kaestli M."/>
            <person name="Mayo M."/>
            <person name="Harrington G."/>
            <person name="Baker A.L."/>
            <person name="Sidak-Loftis L.C."/>
            <person name="Lummis M."/>
            <person name="Schupp J.M."/>
            <person name="Gillece J.D."/>
            <person name="Tuanyok A."/>
            <person name="Warner J."/>
            <person name="Busch J.D."/>
            <person name="Keim P."/>
            <person name="Currie B.J."/>
            <person name="Wagner D.M."/>
        </authorList>
    </citation>
    <scope>NUCLEOTIDE SEQUENCE [LARGE SCALE GENOMIC DNA]</scope>
    <source>
        <strain evidence="5 6">A21</strain>
    </source>
</reference>
<dbReference type="EMBL" id="MTJZ01000032">
    <property type="protein sequence ID" value="OMG71382.1"/>
    <property type="molecule type" value="Genomic_DNA"/>
</dbReference>
<organism evidence="5 6">
    <name type="scientific">Burkholderia ubonensis</name>
    <dbReference type="NCBI Taxonomy" id="101571"/>
    <lineage>
        <taxon>Bacteria</taxon>
        <taxon>Pseudomonadati</taxon>
        <taxon>Pseudomonadota</taxon>
        <taxon>Betaproteobacteria</taxon>
        <taxon>Burkholderiales</taxon>
        <taxon>Burkholderiaceae</taxon>
        <taxon>Burkholderia</taxon>
        <taxon>Burkholderia cepacia complex</taxon>
    </lineage>
</organism>